<accession>A0A0N4U8M0</accession>
<protein>
    <submittedName>
        <fullName evidence="6 9">Uncharacterized protein</fullName>
    </submittedName>
</protein>
<dbReference type="InterPro" id="IPR024129">
    <property type="entry name" value="Sphingomy_SMPD4"/>
</dbReference>
<dbReference type="PANTHER" id="PTHR12988">
    <property type="entry name" value="SPHINGOMYELIN PHOSPHODIESTERASE 4"/>
    <property type="match status" value="1"/>
</dbReference>
<dbReference type="EMBL" id="UYYG01000002">
    <property type="protein sequence ID" value="VDN50294.1"/>
    <property type="molecule type" value="Genomic_DNA"/>
</dbReference>
<evidence type="ECO:0000256" key="1">
    <source>
        <dbReference type="ARBA" id="ARBA00004167"/>
    </source>
</evidence>
<evidence type="ECO:0000256" key="4">
    <source>
        <dbReference type="ARBA" id="ARBA00023136"/>
    </source>
</evidence>
<dbReference type="OrthoDB" id="2359216at2759"/>
<keyword evidence="3 5" id="KW-1133">Transmembrane helix</keyword>
<dbReference type="GO" id="GO:0046475">
    <property type="term" value="P:glycerophospholipid catabolic process"/>
    <property type="evidence" value="ECO:0007669"/>
    <property type="project" value="TreeGrafter"/>
</dbReference>
<feature type="transmembrane region" description="Helical" evidence="5">
    <location>
        <begin position="603"/>
        <end position="633"/>
    </location>
</feature>
<evidence type="ECO:0000256" key="3">
    <source>
        <dbReference type="ARBA" id="ARBA00022989"/>
    </source>
</evidence>
<dbReference type="GO" id="GO:0050290">
    <property type="term" value="F:sphingomyelin phosphodiesterase D activity"/>
    <property type="evidence" value="ECO:0007669"/>
    <property type="project" value="InterPro"/>
</dbReference>
<sequence>MDFNGSMTRLSMVCGELLARMNSQVCIIDAFFVSTVVEQLFCDPQIDLLAVFPTSSTEYDEYNQVLGLVGVKSSVFKIILELDNEIFDYFISSFCSHVERSRCLIPVEEIKKSVYMALLASYILVLMPVDDESTLMARELHAVDTNNSLLSPLNIFREEALRRYALSPSNHSLRVLRSVSRSLSPHFLSFICVLIRSYSSLSAWPTIHRLNILSFVLKEVHSFIMAETENLNLTQMRSQLQCNAPFADSLFNFFQVLLEKWPANDSFEKLFDVWITWIRPWCYSCGRDGQNVNDIHHFLPFIMANQRFYTDLTGIFWRRDFVLKQLTDVVCITKYICILTSAELLQIYEMLDYNIEEALLTFVKTLMICKRNLEQTIIEKEKSLSSLNWLQRYYIAEEEEAFIVEKKRTLAEINSLLLKFKNSYGESSGITIENMAEFLSMNKNSNEDENITYCDNYSANESIEKCSKLLKKHQYFHQIFNFFTFINFILFTSKFLVFQVLQRDNRFSSSVVSQSIPSILEPLRSDEVWWLARRLFIISCFLNETKLIRLLSRSYHDSNSLFGIISRFCLCCEASPNAIRLLNSTIRTNEPFINFRYFARYKVIIPVCLFFVLIWLLPFSYSFIIFNLTLIYMHFL</sequence>
<keyword evidence="4 5" id="KW-0472">Membrane</keyword>
<organism evidence="7 9">
    <name type="scientific">Dracunculus medinensis</name>
    <name type="common">Guinea worm</name>
    <dbReference type="NCBI Taxonomy" id="318479"/>
    <lineage>
        <taxon>Eukaryota</taxon>
        <taxon>Metazoa</taxon>
        <taxon>Ecdysozoa</taxon>
        <taxon>Nematoda</taxon>
        <taxon>Chromadorea</taxon>
        <taxon>Rhabditida</taxon>
        <taxon>Spirurina</taxon>
        <taxon>Dracunculoidea</taxon>
        <taxon>Dracunculidae</taxon>
        <taxon>Dracunculus</taxon>
    </lineage>
</organism>
<dbReference type="Proteomes" id="UP000274756">
    <property type="component" value="Unassembled WGS sequence"/>
</dbReference>
<proteinExistence type="predicted"/>
<feature type="transmembrane region" description="Helical" evidence="5">
    <location>
        <begin position="475"/>
        <end position="497"/>
    </location>
</feature>
<evidence type="ECO:0000313" key="6">
    <source>
        <dbReference type="EMBL" id="VDN50294.1"/>
    </source>
</evidence>
<reference evidence="6 8" key="2">
    <citation type="submission" date="2018-11" db="EMBL/GenBank/DDBJ databases">
        <authorList>
            <consortium name="Pathogen Informatics"/>
        </authorList>
    </citation>
    <scope>NUCLEOTIDE SEQUENCE [LARGE SCALE GENOMIC DNA]</scope>
</reference>
<evidence type="ECO:0000313" key="8">
    <source>
        <dbReference type="Proteomes" id="UP000274756"/>
    </source>
</evidence>
<evidence type="ECO:0000313" key="7">
    <source>
        <dbReference type="Proteomes" id="UP000038040"/>
    </source>
</evidence>
<comment type="subcellular location">
    <subcellularLocation>
        <location evidence="1">Membrane</location>
        <topology evidence="1">Single-pass membrane protein</topology>
    </subcellularLocation>
</comment>
<name>A0A0N4U8M0_DRAME</name>
<evidence type="ECO:0000313" key="9">
    <source>
        <dbReference type="WBParaSite" id="DME_0000340101-mRNA-1"/>
    </source>
</evidence>
<dbReference type="GO" id="GO:0016020">
    <property type="term" value="C:membrane"/>
    <property type="evidence" value="ECO:0007669"/>
    <property type="project" value="UniProtKB-SubCell"/>
</dbReference>
<dbReference type="WBParaSite" id="DME_0000340101-mRNA-1">
    <property type="protein sequence ID" value="DME_0000340101-mRNA-1"/>
    <property type="gene ID" value="DME_0000340101"/>
</dbReference>
<dbReference type="AlphaFoldDB" id="A0A0N4U8M0"/>
<dbReference type="Proteomes" id="UP000038040">
    <property type="component" value="Unplaced"/>
</dbReference>
<dbReference type="STRING" id="318479.A0A0N4U8M0"/>
<dbReference type="GO" id="GO:0046513">
    <property type="term" value="P:ceramide biosynthetic process"/>
    <property type="evidence" value="ECO:0007669"/>
    <property type="project" value="TreeGrafter"/>
</dbReference>
<evidence type="ECO:0000256" key="5">
    <source>
        <dbReference type="SAM" id="Phobius"/>
    </source>
</evidence>
<dbReference type="GO" id="GO:0006685">
    <property type="term" value="P:sphingomyelin catabolic process"/>
    <property type="evidence" value="ECO:0007669"/>
    <property type="project" value="TreeGrafter"/>
</dbReference>
<evidence type="ECO:0000256" key="2">
    <source>
        <dbReference type="ARBA" id="ARBA00022692"/>
    </source>
</evidence>
<keyword evidence="2 5" id="KW-0812">Transmembrane</keyword>
<gene>
    <name evidence="6" type="ORF">DME_LOCUS267</name>
</gene>
<keyword evidence="8" id="KW-1185">Reference proteome</keyword>
<reference evidence="9" key="1">
    <citation type="submission" date="2017-02" db="UniProtKB">
        <authorList>
            <consortium name="WormBaseParasite"/>
        </authorList>
    </citation>
    <scope>IDENTIFICATION</scope>
</reference>
<dbReference type="PANTHER" id="PTHR12988:SF6">
    <property type="entry name" value="SPHINGOMYELIN PHOSPHODIESTERASE 4"/>
    <property type="match status" value="1"/>
</dbReference>